<accession>A0ABR9ZJ39</accession>
<sequence>MPVVEFAQAEVAIQGKTIIHPLNLRFSEHRVGIIGANGSGKSTVARLINGLNIATAGRVTVDGVDLATHAKDVRKKVGFIFSDADSQIIMPTVAEDVAFSLRKHKLNKAEKARKVHEALQLVGLVGHEDQSPHMLSGGEKQLLALASISVLNPDLIVADEPTTLLDLGNRRRVEKLFTELPQQMIIVSHDLDLLRHADRIICMQDGRVVDDSGSPAGTHPDFSSTPAAVIERYVSQF</sequence>
<dbReference type="PANTHER" id="PTHR43553">
    <property type="entry name" value="HEAVY METAL TRANSPORTER"/>
    <property type="match status" value="1"/>
</dbReference>
<gene>
    <name evidence="6" type="ORF">IRY30_05085</name>
</gene>
<keyword evidence="3" id="KW-0547">Nucleotide-binding</keyword>
<comment type="similarity">
    <text evidence="1">Belongs to the ABC transporter superfamily.</text>
</comment>
<dbReference type="PROSITE" id="PS00211">
    <property type="entry name" value="ABC_TRANSPORTER_1"/>
    <property type="match status" value="1"/>
</dbReference>
<evidence type="ECO:0000256" key="1">
    <source>
        <dbReference type="ARBA" id="ARBA00005417"/>
    </source>
</evidence>
<keyword evidence="2" id="KW-0813">Transport</keyword>
<protein>
    <submittedName>
        <fullName evidence="6">ABC transporter ATP-binding protein</fullName>
    </submittedName>
</protein>
<dbReference type="PANTHER" id="PTHR43553:SF24">
    <property type="entry name" value="ENERGY-COUPLING FACTOR TRANSPORTER ATP-BINDING PROTEIN ECFA1"/>
    <property type="match status" value="1"/>
</dbReference>
<evidence type="ECO:0000313" key="7">
    <source>
        <dbReference type="Proteomes" id="UP000635902"/>
    </source>
</evidence>
<evidence type="ECO:0000259" key="5">
    <source>
        <dbReference type="PROSITE" id="PS50893"/>
    </source>
</evidence>
<dbReference type="SMART" id="SM00382">
    <property type="entry name" value="AAA"/>
    <property type="match status" value="1"/>
</dbReference>
<dbReference type="EMBL" id="JADKMY010000001">
    <property type="protein sequence ID" value="MBF4553456.1"/>
    <property type="molecule type" value="Genomic_DNA"/>
</dbReference>
<dbReference type="PROSITE" id="PS50893">
    <property type="entry name" value="ABC_TRANSPORTER_2"/>
    <property type="match status" value="1"/>
</dbReference>
<dbReference type="Gene3D" id="3.40.50.300">
    <property type="entry name" value="P-loop containing nucleotide triphosphate hydrolases"/>
    <property type="match status" value="1"/>
</dbReference>
<dbReference type="InterPro" id="IPR027417">
    <property type="entry name" value="P-loop_NTPase"/>
</dbReference>
<dbReference type="InterPro" id="IPR015856">
    <property type="entry name" value="ABC_transpr_CbiO/EcfA_su"/>
</dbReference>
<name>A0ABR9ZJ39_9CORY</name>
<dbReference type="InterPro" id="IPR003593">
    <property type="entry name" value="AAA+_ATPase"/>
</dbReference>
<dbReference type="Proteomes" id="UP000635902">
    <property type="component" value="Unassembled WGS sequence"/>
</dbReference>
<keyword evidence="4 6" id="KW-0067">ATP-binding</keyword>
<dbReference type="RefSeq" id="WP_194556261.1">
    <property type="nucleotide sequence ID" value="NZ_JADKMY010000001.1"/>
</dbReference>
<dbReference type="GO" id="GO:0005524">
    <property type="term" value="F:ATP binding"/>
    <property type="evidence" value="ECO:0007669"/>
    <property type="project" value="UniProtKB-KW"/>
</dbReference>
<evidence type="ECO:0000313" key="6">
    <source>
        <dbReference type="EMBL" id="MBF4553456.1"/>
    </source>
</evidence>
<proteinExistence type="inferred from homology"/>
<evidence type="ECO:0000256" key="4">
    <source>
        <dbReference type="ARBA" id="ARBA00022840"/>
    </source>
</evidence>
<dbReference type="SUPFAM" id="SSF52540">
    <property type="entry name" value="P-loop containing nucleoside triphosphate hydrolases"/>
    <property type="match status" value="1"/>
</dbReference>
<feature type="domain" description="ABC transporter" evidence="5">
    <location>
        <begin position="4"/>
        <end position="230"/>
    </location>
</feature>
<evidence type="ECO:0000256" key="3">
    <source>
        <dbReference type="ARBA" id="ARBA00022741"/>
    </source>
</evidence>
<evidence type="ECO:0000256" key="2">
    <source>
        <dbReference type="ARBA" id="ARBA00022448"/>
    </source>
</evidence>
<dbReference type="InterPro" id="IPR017871">
    <property type="entry name" value="ABC_transporter-like_CS"/>
</dbReference>
<dbReference type="Pfam" id="PF00005">
    <property type="entry name" value="ABC_tran"/>
    <property type="match status" value="1"/>
</dbReference>
<reference evidence="6 7" key="1">
    <citation type="submission" date="2020-10" db="EMBL/GenBank/DDBJ databases">
        <title>Novel species in genus Corynebacterium.</title>
        <authorList>
            <person name="Zhang G."/>
        </authorList>
    </citation>
    <scope>NUCLEOTIDE SEQUENCE [LARGE SCALE GENOMIC DNA]</scope>
    <source>
        <strain evidence="6 7">DSM 45110</strain>
    </source>
</reference>
<dbReference type="InterPro" id="IPR003439">
    <property type="entry name" value="ABC_transporter-like_ATP-bd"/>
</dbReference>
<comment type="caution">
    <text evidence="6">The sequence shown here is derived from an EMBL/GenBank/DDBJ whole genome shotgun (WGS) entry which is preliminary data.</text>
</comment>
<dbReference type="CDD" id="cd03225">
    <property type="entry name" value="ABC_cobalt_CbiO_domain1"/>
    <property type="match status" value="1"/>
</dbReference>
<dbReference type="InterPro" id="IPR050095">
    <property type="entry name" value="ECF_ABC_transporter_ATP-bd"/>
</dbReference>
<keyword evidence="7" id="KW-1185">Reference proteome</keyword>
<organism evidence="6 7">
    <name type="scientific">Corynebacterium suicordis DSM 45110</name>
    <dbReference type="NCBI Taxonomy" id="1121369"/>
    <lineage>
        <taxon>Bacteria</taxon>
        <taxon>Bacillati</taxon>
        <taxon>Actinomycetota</taxon>
        <taxon>Actinomycetes</taxon>
        <taxon>Mycobacteriales</taxon>
        <taxon>Corynebacteriaceae</taxon>
        <taxon>Corynebacterium</taxon>
    </lineage>
</organism>